<comment type="caution">
    <text evidence="5">The sequence shown here is derived from an EMBL/GenBank/DDBJ whole genome shotgun (WGS) entry which is preliminary data.</text>
</comment>
<dbReference type="InterPro" id="IPR006379">
    <property type="entry name" value="HAD-SF_hydro_IIB"/>
</dbReference>
<evidence type="ECO:0000256" key="2">
    <source>
        <dbReference type="ARBA" id="ARBA00008770"/>
    </source>
</evidence>
<dbReference type="PANTHER" id="PTHR43768:SF3">
    <property type="entry name" value="TREHALOSE 6-PHOSPHATE PHOSPHATASE"/>
    <property type="match status" value="1"/>
</dbReference>
<evidence type="ECO:0000313" key="6">
    <source>
        <dbReference type="Proteomes" id="UP000289784"/>
    </source>
</evidence>
<dbReference type="OrthoDB" id="9814913at2"/>
<dbReference type="EMBL" id="SAWZ01000009">
    <property type="protein sequence ID" value="RXR02043.1"/>
    <property type="molecule type" value="Genomic_DNA"/>
</dbReference>
<comment type="cofactor">
    <cofactor evidence="4">
        <name>Mg(2+)</name>
        <dbReference type="ChEBI" id="CHEBI:18420"/>
    </cofactor>
</comment>
<keyword evidence="4" id="KW-0460">Magnesium</keyword>
<gene>
    <name evidence="5" type="primary">otsB</name>
    <name evidence="5" type="ORF">EPA99_15425</name>
</gene>
<comment type="catalytic activity">
    <reaction evidence="4">
        <text>alpha,alpha-trehalose 6-phosphate + H2O = alpha,alpha-trehalose + phosphate</text>
        <dbReference type="Rhea" id="RHEA:23420"/>
        <dbReference type="ChEBI" id="CHEBI:15377"/>
        <dbReference type="ChEBI" id="CHEBI:16551"/>
        <dbReference type="ChEBI" id="CHEBI:43474"/>
        <dbReference type="ChEBI" id="CHEBI:58429"/>
        <dbReference type="EC" id="3.1.3.12"/>
    </reaction>
</comment>
<dbReference type="GO" id="GO:0005992">
    <property type="term" value="P:trehalose biosynthetic process"/>
    <property type="evidence" value="ECO:0007669"/>
    <property type="project" value="UniProtKB-UniPathway"/>
</dbReference>
<dbReference type="InterPro" id="IPR036412">
    <property type="entry name" value="HAD-like_sf"/>
</dbReference>
<comment type="similarity">
    <text evidence="2 4">Belongs to the trehalose phosphatase family.</text>
</comment>
<protein>
    <recommendedName>
        <fullName evidence="4">Trehalose 6-phosphate phosphatase</fullName>
        <ecNumber evidence="4">3.1.3.12</ecNumber>
    </recommendedName>
</protein>
<name>A0A4Q1JTQ4_9GAMM</name>
<dbReference type="UniPathway" id="UPA00299"/>
<dbReference type="SUPFAM" id="SSF56784">
    <property type="entry name" value="HAD-like"/>
    <property type="match status" value="1"/>
</dbReference>
<dbReference type="AlphaFoldDB" id="A0A4Q1JTQ4"/>
<sequence length="257" mass="27130">MAAVSPQRRVMPPHLDAGCALFLDVDGTLLDFAPTPDEVALPEGALPVITRLSELLGGALALVSGRPLHELDRVFAPLQLPAAGLHGQELRGAPAMAAAAPSQAMQTLRAAAVRLAQQHPGVVIEDKGGNIALHWRKAPEAGAHVTALAQAHIGQLAGYRLQPGDHVVEVVPANVDKGRAVQALMRQAPFAGRRPVFVGDDLTDEYGFTAANALGGWSVLVGQRTNSHAIYHLPDTGAVHDWLRRNTEPGPTNTEYA</sequence>
<dbReference type="Gene3D" id="3.30.70.1020">
    <property type="entry name" value="Trehalose-6-phosphate phosphatase related protein, domain 2"/>
    <property type="match status" value="1"/>
</dbReference>
<dbReference type="GO" id="GO:0004805">
    <property type="term" value="F:trehalose-phosphatase activity"/>
    <property type="evidence" value="ECO:0007669"/>
    <property type="project" value="UniProtKB-EC"/>
</dbReference>
<organism evidence="5 6">
    <name type="scientific">Pseudoxanthomonas composti</name>
    <dbReference type="NCBI Taxonomy" id="2137479"/>
    <lineage>
        <taxon>Bacteria</taxon>
        <taxon>Pseudomonadati</taxon>
        <taxon>Pseudomonadota</taxon>
        <taxon>Gammaproteobacteria</taxon>
        <taxon>Lysobacterales</taxon>
        <taxon>Lysobacteraceae</taxon>
        <taxon>Pseudoxanthomonas</taxon>
    </lineage>
</organism>
<evidence type="ECO:0000256" key="3">
    <source>
        <dbReference type="ARBA" id="ARBA00022801"/>
    </source>
</evidence>
<evidence type="ECO:0000256" key="1">
    <source>
        <dbReference type="ARBA" id="ARBA00005199"/>
    </source>
</evidence>
<accession>A0A4Q1JTQ4</accession>
<keyword evidence="4" id="KW-0479">Metal-binding</keyword>
<dbReference type="PANTHER" id="PTHR43768">
    <property type="entry name" value="TREHALOSE 6-PHOSPHATE PHOSPHATASE"/>
    <property type="match status" value="1"/>
</dbReference>
<keyword evidence="6" id="KW-1185">Reference proteome</keyword>
<dbReference type="InterPro" id="IPR044651">
    <property type="entry name" value="OTSB-like"/>
</dbReference>
<keyword evidence="3 4" id="KW-0378">Hydrolase</keyword>
<comment type="function">
    <text evidence="4">Removes the phosphate from trehalose 6-phosphate to produce free trehalose.</text>
</comment>
<dbReference type="NCBIfam" id="TIGR00685">
    <property type="entry name" value="T6PP"/>
    <property type="match status" value="1"/>
</dbReference>
<comment type="pathway">
    <text evidence="1 4">Glycan biosynthesis; trehalose biosynthesis.</text>
</comment>
<dbReference type="CDD" id="cd01627">
    <property type="entry name" value="HAD_TPP"/>
    <property type="match status" value="1"/>
</dbReference>
<dbReference type="Proteomes" id="UP000289784">
    <property type="component" value="Unassembled WGS sequence"/>
</dbReference>
<evidence type="ECO:0000256" key="4">
    <source>
        <dbReference type="RuleBase" id="RU361117"/>
    </source>
</evidence>
<reference evidence="5 6" key="1">
    <citation type="submission" date="2019-01" db="EMBL/GenBank/DDBJ databases">
        <title>Pseudoxanthomonas composti sp. nov., isolated from compost.</title>
        <authorList>
            <person name="Yang G."/>
        </authorList>
    </citation>
    <scope>NUCLEOTIDE SEQUENCE [LARGE SCALE GENOMIC DNA]</scope>
    <source>
        <strain evidence="5 6">GSS15</strain>
    </source>
</reference>
<dbReference type="InterPro" id="IPR023214">
    <property type="entry name" value="HAD_sf"/>
</dbReference>
<dbReference type="NCBIfam" id="TIGR01484">
    <property type="entry name" value="HAD-SF-IIB"/>
    <property type="match status" value="1"/>
</dbReference>
<dbReference type="EC" id="3.1.3.12" evidence="4"/>
<evidence type="ECO:0000313" key="5">
    <source>
        <dbReference type="EMBL" id="RXR02043.1"/>
    </source>
</evidence>
<dbReference type="Gene3D" id="3.40.50.1000">
    <property type="entry name" value="HAD superfamily/HAD-like"/>
    <property type="match status" value="1"/>
</dbReference>
<proteinExistence type="inferred from homology"/>
<dbReference type="InterPro" id="IPR003337">
    <property type="entry name" value="Trehalose_PPase"/>
</dbReference>
<dbReference type="GO" id="GO:0000287">
    <property type="term" value="F:magnesium ion binding"/>
    <property type="evidence" value="ECO:0007669"/>
    <property type="project" value="UniProtKB-ARBA"/>
</dbReference>
<dbReference type="Pfam" id="PF02358">
    <property type="entry name" value="Trehalose_PPase"/>
    <property type="match status" value="1"/>
</dbReference>